<reference evidence="1 2" key="1">
    <citation type="submission" date="2019-06" db="EMBL/GenBank/DDBJ databases">
        <title>Genome Sequence of the Brown Rot Fungal Pathogen Monilinia fructicola.</title>
        <authorList>
            <person name="De Miccolis Angelini R.M."/>
            <person name="Landi L."/>
            <person name="Abate D."/>
            <person name="Pollastro S."/>
            <person name="Romanazzi G."/>
            <person name="Faretra F."/>
        </authorList>
    </citation>
    <scope>NUCLEOTIDE SEQUENCE [LARGE SCALE GENOMIC DNA]</scope>
    <source>
        <strain evidence="1 2">Mfrc123</strain>
    </source>
</reference>
<dbReference type="EMBL" id="VICG01000012">
    <property type="protein sequence ID" value="KAA8566598.1"/>
    <property type="molecule type" value="Genomic_DNA"/>
</dbReference>
<evidence type="ECO:0000313" key="2">
    <source>
        <dbReference type="Proteomes" id="UP000322873"/>
    </source>
</evidence>
<comment type="caution">
    <text evidence="1">The sequence shown here is derived from an EMBL/GenBank/DDBJ whole genome shotgun (WGS) entry which is preliminary data.</text>
</comment>
<dbReference type="AlphaFoldDB" id="A0A5M9JAH2"/>
<gene>
    <name evidence="1" type="ORF">EYC84_009144</name>
</gene>
<sequence length="72" mass="8187">MTMDKRAKYRKDGLGDEIWAGDPAASLPQDIPLDFQEFIAHSSSFSHLIFTVRLKIPNPKSLIKYFNSSSEE</sequence>
<keyword evidence="2" id="KW-1185">Reference proteome</keyword>
<evidence type="ECO:0000313" key="1">
    <source>
        <dbReference type="EMBL" id="KAA8566598.1"/>
    </source>
</evidence>
<organism evidence="1 2">
    <name type="scientific">Monilinia fructicola</name>
    <name type="common">Brown rot fungus</name>
    <name type="synonym">Ciboria fructicola</name>
    <dbReference type="NCBI Taxonomy" id="38448"/>
    <lineage>
        <taxon>Eukaryota</taxon>
        <taxon>Fungi</taxon>
        <taxon>Dikarya</taxon>
        <taxon>Ascomycota</taxon>
        <taxon>Pezizomycotina</taxon>
        <taxon>Leotiomycetes</taxon>
        <taxon>Helotiales</taxon>
        <taxon>Sclerotiniaceae</taxon>
        <taxon>Monilinia</taxon>
    </lineage>
</organism>
<accession>A0A5M9JAH2</accession>
<protein>
    <submittedName>
        <fullName evidence="1">Uncharacterized protein</fullName>
    </submittedName>
</protein>
<dbReference type="Proteomes" id="UP000322873">
    <property type="component" value="Unassembled WGS sequence"/>
</dbReference>
<proteinExistence type="predicted"/>
<name>A0A5M9JAH2_MONFR</name>